<dbReference type="EMBL" id="SDOX01000095">
    <property type="protein sequence ID" value="TFJ82739.1"/>
    <property type="molecule type" value="Genomic_DNA"/>
</dbReference>
<accession>A0A4D9D2A8</accession>
<feature type="binding site" evidence="7">
    <location>
        <position position="115"/>
    </location>
    <ligand>
        <name>Mg(2+)</name>
        <dbReference type="ChEBI" id="CHEBI:18420"/>
        <label>1</label>
        <note>catalytic</note>
    </ligand>
</feature>
<comment type="cofactor">
    <cofactor evidence="2 7 8">
        <name>Mg(2+)</name>
        <dbReference type="ChEBI" id="CHEBI:18420"/>
    </cofactor>
</comment>
<dbReference type="PRINTS" id="PR00377">
    <property type="entry name" value="IMPHPHTASES"/>
</dbReference>
<comment type="similarity">
    <text evidence="3 8">Belongs to the inositol monophosphatase superfamily.</text>
</comment>
<feature type="binding site" evidence="7">
    <location>
        <position position="118"/>
    </location>
    <ligand>
        <name>Mg(2+)</name>
        <dbReference type="ChEBI" id="CHEBI:18420"/>
        <label>1</label>
        <note>catalytic</note>
    </ligand>
</feature>
<evidence type="ECO:0000256" key="1">
    <source>
        <dbReference type="ARBA" id="ARBA00001033"/>
    </source>
</evidence>
<dbReference type="PANTHER" id="PTHR20854">
    <property type="entry name" value="INOSITOL MONOPHOSPHATASE"/>
    <property type="match status" value="1"/>
</dbReference>
<evidence type="ECO:0000256" key="2">
    <source>
        <dbReference type="ARBA" id="ARBA00001946"/>
    </source>
</evidence>
<protein>
    <recommendedName>
        <fullName evidence="8">Inositol-1-monophosphatase</fullName>
        <ecNumber evidence="8">3.1.3.25</ecNumber>
    </recommendedName>
</protein>
<dbReference type="GO" id="GO:0046872">
    <property type="term" value="F:metal ion binding"/>
    <property type="evidence" value="ECO:0007669"/>
    <property type="project" value="UniProtKB-KW"/>
</dbReference>
<reference evidence="10 11" key="1">
    <citation type="submission" date="2019-01" db="EMBL/GenBank/DDBJ databases">
        <title>Nuclear Genome Assembly of the Microalgal Biofuel strain Nannochloropsis salina CCMP1776.</title>
        <authorList>
            <person name="Hovde B."/>
        </authorList>
    </citation>
    <scope>NUCLEOTIDE SEQUENCE [LARGE SCALE GENOMIC DNA]</scope>
    <source>
        <strain evidence="10 11">CCMP1776</strain>
    </source>
</reference>
<dbReference type="Gene3D" id="3.30.540.10">
    <property type="entry name" value="Fructose-1,6-Bisphosphatase, subunit A, domain 1"/>
    <property type="match status" value="1"/>
</dbReference>
<evidence type="ECO:0000256" key="5">
    <source>
        <dbReference type="ARBA" id="ARBA00022801"/>
    </source>
</evidence>
<name>A0A4D9D2A8_9STRA</name>
<dbReference type="PANTHER" id="PTHR20854:SF4">
    <property type="entry name" value="INOSITOL-1-MONOPHOSPHATASE-RELATED"/>
    <property type="match status" value="1"/>
</dbReference>
<evidence type="ECO:0000256" key="3">
    <source>
        <dbReference type="ARBA" id="ARBA00009759"/>
    </source>
</evidence>
<dbReference type="PROSITE" id="PS00630">
    <property type="entry name" value="IMP_2"/>
    <property type="match status" value="1"/>
</dbReference>
<sequence length="361" mass="38642">MTVGPPAYALRPPDKRKDHDLDHYLQVAESAALQAGNFIRASLERRTSLGLTVNDKAAVGAARVDLVTEVDLQAEEIIIPSIRKAVTGRHIFVGEESAFLTGTQALTDDPHWFVDPVDGTTNFIHGYPFVTVGRAGGRAGGRAQAASWGWEGGEEGVSIGLLIRKRPVVGVVYNPFLQELYTARHGGGAFLNGKPLHVSDTPTLKEAMVATTLGASRDRTYLNLLLFRLRALLLERLQAFRVSGSTCQNLAHVASGRLDCYYDEGGFGGPWDIAAGLVLVREAGGTVRALGGGDFVFSMGQGNLVCGNARLVEEVVQAVRAADNKMWWKGVRVQVRGWGSIGAVVLGACVISLVLGGRKAR</sequence>
<dbReference type="Proteomes" id="UP000355283">
    <property type="component" value="Unassembled WGS sequence"/>
</dbReference>
<dbReference type="GO" id="GO:0006021">
    <property type="term" value="P:inositol biosynthetic process"/>
    <property type="evidence" value="ECO:0007669"/>
    <property type="project" value="UniProtKB-UniPathway"/>
</dbReference>
<evidence type="ECO:0000256" key="4">
    <source>
        <dbReference type="ARBA" id="ARBA00022723"/>
    </source>
</evidence>
<evidence type="ECO:0000256" key="9">
    <source>
        <dbReference type="SAM" id="Phobius"/>
    </source>
</evidence>
<dbReference type="UniPathway" id="UPA00823">
    <property type="reaction ID" value="UER00788"/>
</dbReference>
<keyword evidence="6 7" id="KW-0460">Magnesium</keyword>
<comment type="catalytic activity">
    <reaction evidence="1 8">
        <text>a myo-inositol phosphate + H2O = myo-inositol + phosphate</text>
        <dbReference type="Rhea" id="RHEA:24056"/>
        <dbReference type="ChEBI" id="CHEBI:15377"/>
        <dbReference type="ChEBI" id="CHEBI:17268"/>
        <dbReference type="ChEBI" id="CHEBI:43474"/>
        <dbReference type="ChEBI" id="CHEBI:84139"/>
        <dbReference type="EC" id="3.1.3.25"/>
    </reaction>
</comment>
<keyword evidence="4 7" id="KW-0479">Metal-binding</keyword>
<dbReference type="SUPFAM" id="SSF56655">
    <property type="entry name" value="Carbohydrate phosphatase"/>
    <property type="match status" value="1"/>
</dbReference>
<keyword evidence="11" id="KW-1185">Reference proteome</keyword>
<dbReference type="InterPro" id="IPR020550">
    <property type="entry name" value="Inositol_monophosphatase_CS"/>
</dbReference>
<dbReference type="Gene3D" id="3.40.190.80">
    <property type="match status" value="1"/>
</dbReference>
<keyword evidence="9" id="KW-1133">Transmembrane helix</keyword>
<evidence type="ECO:0000256" key="6">
    <source>
        <dbReference type="ARBA" id="ARBA00022842"/>
    </source>
</evidence>
<feature type="binding site" evidence="7">
    <location>
        <position position="95"/>
    </location>
    <ligand>
        <name>Mg(2+)</name>
        <dbReference type="ChEBI" id="CHEBI:18420"/>
        <label>1</label>
        <note>catalytic</note>
    </ligand>
</feature>
<evidence type="ECO:0000313" key="10">
    <source>
        <dbReference type="EMBL" id="TFJ82739.1"/>
    </source>
</evidence>
<comment type="pathway">
    <text evidence="8">Polyol metabolism; myo-inositol biosynthesis; myo-inositol from D-glucose 6-phosphate: step 2/2.</text>
</comment>
<dbReference type="EC" id="3.1.3.25" evidence="8"/>
<dbReference type="InterPro" id="IPR033942">
    <property type="entry name" value="IMPase"/>
</dbReference>
<keyword evidence="5 8" id="KW-0378">Hydrolase</keyword>
<dbReference type="Pfam" id="PF00459">
    <property type="entry name" value="Inositol_P"/>
    <property type="match status" value="1"/>
</dbReference>
<comment type="caution">
    <text evidence="10">The sequence shown here is derived from an EMBL/GenBank/DDBJ whole genome shotgun (WGS) entry which is preliminary data.</text>
</comment>
<dbReference type="InterPro" id="IPR000760">
    <property type="entry name" value="Inositol_monophosphatase-like"/>
</dbReference>
<evidence type="ECO:0000313" key="11">
    <source>
        <dbReference type="Proteomes" id="UP000355283"/>
    </source>
</evidence>
<gene>
    <name evidence="10" type="ORF">NSK_005932</name>
</gene>
<dbReference type="CDD" id="cd01639">
    <property type="entry name" value="IMPase"/>
    <property type="match status" value="1"/>
</dbReference>
<dbReference type="OrthoDB" id="10254945at2759"/>
<dbReference type="GO" id="GO:0046854">
    <property type="term" value="P:phosphatidylinositol phosphate biosynthetic process"/>
    <property type="evidence" value="ECO:0007669"/>
    <property type="project" value="InterPro"/>
</dbReference>
<feature type="transmembrane region" description="Helical" evidence="9">
    <location>
        <begin position="337"/>
        <end position="356"/>
    </location>
</feature>
<organism evidence="10 11">
    <name type="scientific">Nannochloropsis salina CCMP1776</name>
    <dbReference type="NCBI Taxonomy" id="1027361"/>
    <lineage>
        <taxon>Eukaryota</taxon>
        <taxon>Sar</taxon>
        <taxon>Stramenopiles</taxon>
        <taxon>Ochrophyta</taxon>
        <taxon>Eustigmatophyceae</taxon>
        <taxon>Eustigmatales</taxon>
        <taxon>Monodopsidaceae</taxon>
        <taxon>Microchloropsis</taxon>
        <taxon>Microchloropsis salina</taxon>
    </lineage>
</organism>
<dbReference type="InterPro" id="IPR020583">
    <property type="entry name" value="Inositol_monoP_metal-BS"/>
</dbReference>
<proteinExistence type="inferred from homology"/>
<evidence type="ECO:0000256" key="7">
    <source>
        <dbReference type="PIRSR" id="PIRSR600760-2"/>
    </source>
</evidence>
<keyword evidence="9" id="KW-0472">Membrane</keyword>
<keyword evidence="9" id="KW-0812">Transmembrane</keyword>
<dbReference type="GO" id="GO:0007165">
    <property type="term" value="P:signal transduction"/>
    <property type="evidence" value="ECO:0007669"/>
    <property type="project" value="TreeGrafter"/>
</dbReference>
<dbReference type="AlphaFoldDB" id="A0A4D9D2A8"/>
<feature type="binding site" evidence="7">
    <location>
        <position position="272"/>
    </location>
    <ligand>
        <name>Mg(2+)</name>
        <dbReference type="ChEBI" id="CHEBI:18420"/>
        <label>1</label>
        <note>catalytic</note>
    </ligand>
</feature>
<evidence type="ECO:0000256" key="8">
    <source>
        <dbReference type="RuleBase" id="RU364068"/>
    </source>
</evidence>
<dbReference type="PROSITE" id="PS00629">
    <property type="entry name" value="IMP_1"/>
    <property type="match status" value="1"/>
</dbReference>
<dbReference type="GO" id="GO:0008934">
    <property type="term" value="F:inositol monophosphate 1-phosphatase activity"/>
    <property type="evidence" value="ECO:0007669"/>
    <property type="project" value="InterPro"/>
</dbReference>